<dbReference type="InterPro" id="IPR036593">
    <property type="entry name" value="CPE0013-like_sf"/>
</dbReference>
<dbReference type="GO" id="GO:0046872">
    <property type="term" value="F:metal ion binding"/>
    <property type="evidence" value="ECO:0007669"/>
    <property type="project" value="UniProtKB-KW"/>
</dbReference>
<feature type="domain" description="4Fe-4S Mo/W bis-MGD-type" evidence="4">
    <location>
        <begin position="6"/>
        <end position="32"/>
    </location>
</feature>
<comment type="caution">
    <text evidence="5">The sequence shown here is derived from an EMBL/GenBank/DDBJ whole genome shotgun (WGS) entry which is preliminary data.</text>
</comment>
<reference evidence="5 6" key="1">
    <citation type="submission" date="2014-07" db="EMBL/GenBank/DDBJ databases">
        <authorList>
            <person name="McCorrison J."/>
            <person name="Sanka R."/>
            <person name="Torralba M."/>
            <person name="Gillis M."/>
            <person name="Haft D.H."/>
            <person name="Methe B."/>
            <person name="Sutton G."/>
            <person name="Nelson K.E."/>
        </authorList>
    </citation>
    <scope>NUCLEOTIDE SEQUENCE [LARGE SCALE GENOMIC DNA]</scope>
    <source>
        <strain evidence="5 6">S7-1-13</strain>
    </source>
</reference>
<evidence type="ECO:0000256" key="3">
    <source>
        <dbReference type="ARBA" id="ARBA00023014"/>
    </source>
</evidence>
<dbReference type="PANTHER" id="PTHR39450">
    <property type="entry name" value="MOLYBDOPTERIN OXIDOREDUCTASE, 4FE-4S CLUSTER-BINDING SUBUNIT"/>
    <property type="match status" value="1"/>
</dbReference>
<organism evidence="5 6">
    <name type="scientific">Anaerococcus lactolyticus S7-1-13</name>
    <dbReference type="NCBI Taxonomy" id="1284686"/>
    <lineage>
        <taxon>Bacteria</taxon>
        <taxon>Bacillati</taxon>
        <taxon>Bacillota</taxon>
        <taxon>Tissierellia</taxon>
        <taxon>Tissierellales</taxon>
        <taxon>Peptoniphilaceae</taxon>
        <taxon>Anaerococcus</taxon>
    </lineage>
</organism>
<dbReference type="Pfam" id="PF07892">
    <property type="entry name" value="DUF1667"/>
    <property type="match status" value="1"/>
</dbReference>
<dbReference type="InterPro" id="IPR006963">
    <property type="entry name" value="Mopterin_OxRdtase_4Fe-4S_dom"/>
</dbReference>
<evidence type="ECO:0000313" key="6">
    <source>
        <dbReference type="Proteomes" id="UP000029579"/>
    </source>
</evidence>
<dbReference type="Gene3D" id="2.20.25.90">
    <property type="entry name" value="ADC-like domains"/>
    <property type="match status" value="1"/>
</dbReference>
<gene>
    <name evidence="5" type="ORF">HMPREF1630_03130</name>
</gene>
<accession>A0A095X3H0</accession>
<keyword evidence="2" id="KW-0408">Iron</keyword>
<evidence type="ECO:0000313" key="5">
    <source>
        <dbReference type="EMBL" id="KGF04635.1"/>
    </source>
</evidence>
<evidence type="ECO:0000259" key="4">
    <source>
        <dbReference type="Pfam" id="PF04879"/>
    </source>
</evidence>
<dbReference type="SUPFAM" id="SSF160148">
    <property type="entry name" value="CPE0013-like"/>
    <property type="match status" value="1"/>
</dbReference>
<keyword evidence="1" id="KW-0479">Metal-binding</keyword>
<dbReference type="EMBL" id="JRMW01000026">
    <property type="protein sequence ID" value="KGF04635.1"/>
    <property type="molecule type" value="Genomic_DNA"/>
</dbReference>
<dbReference type="GO" id="GO:0051536">
    <property type="term" value="F:iron-sulfur cluster binding"/>
    <property type="evidence" value="ECO:0007669"/>
    <property type="project" value="UniProtKB-KW"/>
</dbReference>
<evidence type="ECO:0000256" key="1">
    <source>
        <dbReference type="ARBA" id="ARBA00022723"/>
    </source>
</evidence>
<dbReference type="GO" id="GO:0016491">
    <property type="term" value="F:oxidoreductase activity"/>
    <property type="evidence" value="ECO:0007669"/>
    <property type="project" value="InterPro"/>
</dbReference>
<dbReference type="eggNOG" id="COG3862">
    <property type="taxonomic scope" value="Bacteria"/>
</dbReference>
<dbReference type="InterPro" id="IPR012460">
    <property type="entry name" value="DUF1667"/>
</dbReference>
<sequence length="118" mass="12565">MIKELTCINCPLGCTVSVTVEDGQITNITGNTCKRGEIYAKNELTNPVRTVTSTARVDGAKEYLVSVKTEQAVPKGKIMEVMKEINKAHISAPVKIGDCLIENVAGTGVRVIATSKAS</sequence>
<dbReference type="SUPFAM" id="SSF53706">
    <property type="entry name" value="Formate dehydrogenase/DMSO reductase, domains 1-3"/>
    <property type="match status" value="1"/>
</dbReference>
<keyword evidence="3" id="KW-0411">Iron-sulfur</keyword>
<dbReference type="PANTHER" id="PTHR39450:SF1">
    <property type="entry name" value="DUF1667 DOMAIN-CONTAINING PROTEIN"/>
    <property type="match status" value="1"/>
</dbReference>
<proteinExistence type="predicted"/>
<name>A0A095X3H0_9FIRM</name>
<dbReference type="Proteomes" id="UP000029579">
    <property type="component" value="Unassembled WGS sequence"/>
</dbReference>
<dbReference type="Pfam" id="PF04879">
    <property type="entry name" value="Molybdop_Fe4S4"/>
    <property type="match status" value="1"/>
</dbReference>
<protein>
    <submittedName>
        <fullName evidence="5">NAD(FAD)-dependent dehydrogenase</fullName>
    </submittedName>
</protein>
<evidence type="ECO:0000256" key="2">
    <source>
        <dbReference type="ARBA" id="ARBA00023004"/>
    </source>
</evidence>
<dbReference type="Gene3D" id="3.10.530.10">
    <property type="entry name" value="CPE0013-like"/>
    <property type="match status" value="1"/>
</dbReference>
<dbReference type="AlphaFoldDB" id="A0A095X3H0"/>
<dbReference type="RefSeq" id="WP_037326955.1">
    <property type="nucleotide sequence ID" value="NZ_JRMW01000026.1"/>
</dbReference>
<dbReference type="OrthoDB" id="9811531at2"/>